<dbReference type="PANTHER" id="PTHR13223">
    <property type="entry name" value="ACIDIC FIBROBLAST GROWTH FACTOR INTRACELLULAR BINDING PROTEIN"/>
    <property type="match status" value="1"/>
</dbReference>
<name>A0A673YXV0_SALTR</name>
<proteinExistence type="predicted"/>
<dbReference type="Ensembl" id="ENSSTUT00000041454.1">
    <property type="protein sequence ID" value="ENSSTUP00000039658.1"/>
    <property type="gene ID" value="ENSSTUG00000016887.1"/>
</dbReference>
<keyword evidence="2" id="KW-1185">Reference proteome</keyword>
<protein>
    <submittedName>
        <fullName evidence="1">Fibroblast growth factor (acidic) intracellular binding protein b</fullName>
    </submittedName>
</protein>
<reference evidence="1" key="2">
    <citation type="submission" date="2025-09" db="UniProtKB">
        <authorList>
            <consortium name="Ensembl"/>
        </authorList>
    </citation>
    <scope>IDENTIFICATION</scope>
</reference>
<dbReference type="GO" id="GO:0017134">
    <property type="term" value="F:fibroblast growth factor binding"/>
    <property type="evidence" value="ECO:0007669"/>
    <property type="project" value="TreeGrafter"/>
</dbReference>
<dbReference type="GeneTree" id="ENSGT00390000015815"/>
<dbReference type="Pfam" id="PF05427">
    <property type="entry name" value="FIBP"/>
    <property type="match status" value="1"/>
</dbReference>
<dbReference type="PANTHER" id="PTHR13223:SF2">
    <property type="entry name" value="ACIDIC FIBROBLAST GROWTH FACTOR INTRACELLULAR-BINDING PROTEIN"/>
    <property type="match status" value="1"/>
</dbReference>
<evidence type="ECO:0000313" key="2">
    <source>
        <dbReference type="Proteomes" id="UP000472277"/>
    </source>
</evidence>
<evidence type="ECO:0000313" key="1">
    <source>
        <dbReference type="Ensembl" id="ENSSTUP00000039658.1"/>
    </source>
</evidence>
<sequence length="183" mass="21306">MDMDCVMQLRCRWMRAISALLTLTVRDAVKVRMDEGALLECEVNAEVLTSVTMDQFRTFQMCGSLLHFPTKLVKQCVFCRHYEFDSVFAREVLGKNFSKSTWTTSKCKSHWIRSIPTRSTSVSLSLQFDNFNRVFKVVEELKGTLVENIQHHFLQSNEATLIDNTFHMLLCKWNRQQVEIIGN</sequence>
<accession>A0A673YXV0</accession>
<dbReference type="GO" id="GO:0005634">
    <property type="term" value="C:nucleus"/>
    <property type="evidence" value="ECO:0007669"/>
    <property type="project" value="TreeGrafter"/>
</dbReference>
<organism evidence="1 2">
    <name type="scientific">Salmo trutta</name>
    <name type="common">Brown trout</name>
    <dbReference type="NCBI Taxonomy" id="8032"/>
    <lineage>
        <taxon>Eukaryota</taxon>
        <taxon>Metazoa</taxon>
        <taxon>Chordata</taxon>
        <taxon>Craniata</taxon>
        <taxon>Vertebrata</taxon>
        <taxon>Euteleostomi</taxon>
        <taxon>Actinopterygii</taxon>
        <taxon>Neopterygii</taxon>
        <taxon>Teleostei</taxon>
        <taxon>Protacanthopterygii</taxon>
        <taxon>Salmoniformes</taxon>
        <taxon>Salmonidae</taxon>
        <taxon>Salmoninae</taxon>
        <taxon>Salmo</taxon>
    </lineage>
</organism>
<dbReference type="GO" id="GO:0070527">
    <property type="term" value="P:platelet aggregation"/>
    <property type="evidence" value="ECO:0007669"/>
    <property type="project" value="TreeGrafter"/>
</dbReference>
<dbReference type="InterPro" id="IPR008614">
    <property type="entry name" value="FIBP"/>
</dbReference>
<reference evidence="1" key="1">
    <citation type="submission" date="2025-08" db="UniProtKB">
        <authorList>
            <consortium name="Ensembl"/>
        </authorList>
    </citation>
    <scope>IDENTIFICATION</scope>
</reference>
<dbReference type="InParanoid" id="A0A673YXV0"/>
<dbReference type="AlphaFoldDB" id="A0A673YXV0"/>
<dbReference type="Proteomes" id="UP000472277">
    <property type="component" value="Chromosome 19"/>
</dbReference>